<name>A0A8E2JV63_9PEZI</name>
<feature type="transmembrane region" description="Helical" evidence="1">
    <location>
        <begin position="122"/>
        <end position="143"/>
    </location>
</feature>
<dbReference type="Proteomes" id="UP000250140">
    <property type="component" value="Unassembled WGS sequence"/>
</dbReference>
<accession>A0A8E2JV63</accession>
<proteinExistence type="predicted"/>
<reference evidence="2 3" key="1">
    <citation type="journal article" date="2016" name="Nat. Commun.">
        <title>Ectomycorrhizal ecology is imprinted in the genome of the dominant symbiotic fungus Cenococcum geophilum.</title>
        <authorList>
            <consortium name="DOE Joint Genome Institute"/>
            <person name="Peter M."/>
            <person name="Kohler A."/>
            <person name="Ohm R.A."/>
            <person name="Kuo A."/>
            <person name="Krutzmann J."/>
            <person name="Morin E."/>
            <person name="Arend M."/>
            <person name="Barry K.W."/>
            <person name="Binder M."/>
            <person name="Choi C."/>
            <person name="Clum A."/>
            <person name="Copeland A."/>
            <person name="Grisel N."/>
            <person name="Haridas S."/>
            <person name="Kipfer T."/>
            <person name="LaButti K."/>
            <person name="Lindquist E."/>
            <person name="Lipzen A."/>
            <person name="Maire R."/>
            <person name="Meier B."/>
            <person name="Mihaltcheva S."/>
            <person name="Molinier V."/>
            <person name="Murat C."/>
            <person name="Poggeler S."/>
            <person name="Quandt C.A."/>
            <person name="Sperisen C."/>
            <person name="Tritt A."/>
            <person name="Tisserant E."/>
            <person name="Crous P.W."/>
            <person name="Henrissat B."/>
            <person name="Nehls U."/>
            <person name="Egli S."/>
            <person name="Spatafora J.W."/>
            <person name="Grigoriev I.V."/>
            <person name="Martin F.M."/>
        </authorList>
    </citation>
    <scope>NUCLEOTIDE SEQUENCE [LARGE SCALE GENOMIC DNA]</scope>
    <source>
        <strain evidence="2 3">CBS 207.34</strain>
    </source>
</reference>
<dbReference type="EMBL" id="KV749246">
    <property type="protein sequence ID" value="OCL10399.1"/>
    <property type="molecule type" value="Genomic_DNA"/>
</dbReference>
<keyword evidence="1" id="KW-1133">Transmembrane helix</keyword>
<feature type="transmembrane region" description="Helical" evidence="1">
    <location>
        <begin position="173"/>
        <end position="192"/>
    </location>
</feature>
<keyword evidence="1" id="KW-0472">Membrane</keyword>
<protein>
    <submittedName>
        <fullName evidence="2">Uncharacterized protein</fullName>
    </submittedName>
</protein>
<keyword evidence="3" id="KW-1185">Reference proteome</keyword>
<dbReference type="AlphaFoldDB" id="A0A8E2JV63"/>
<organism evidence="2 3">
    <name type="scientific">Glonium stellatum</name>
    <dbReference type="NCBI Taxonomy" id="574774"/>
    <lineage>
        <taxon>Eukaryota</taxon>
        <taxon>Fungi</taxon>
        <taxon>Dikarya</taxon>
        <taxon>Ascomycota</taxon>
        <taxon>Pezizomycotina</taxon>
        <taxon>Dothideomycetes</taxon>
        <taxon>Pleosporomycetidae</taxon>
        <taxon>Gloniales</taxon>
        <taxon>Gloniaceae</taxon>
        <taxon>Glonium</taxon>
    </lineage>
</organism>
<keyword evidence="1" id="KW-0812">Transmembrane</keyword>
<sequence length="211" mass="23037">MSLVFKDLSKPEHLKTLACLYLYVITTHYFNYIIKRPTPLSLIKSTTTSVASSLVKCYICSWDPRTAVACDIFIYGMYDLIKVLHEGGPAAELPQPPPLLVLPAIEALVLATTALGQLGRDLYTLLALLAGAVELVTLLRLYYRRSPRRAELGSGSAEAGAVVREMELQERQLVKLVFTVALATLGAAAGIARWRFVSWISGAALCVALRA</sequence>
<evidence type="ECO:0000313" key="3">
    <source>
        <dbReference type="Proteomes" id="UP000250140"/>
    </source>
</evidence>
<evidence type="ECO:0000256" key="1">
    <source>
        <dbReference type="SAM" id="Phobius"/>
    </source>
</evidence>
<dbReference type="OrthoDB" id="10557124at2759"/>
<gene>
    <name evidence="2" type="ORF">AOQ84DRAFT_438366</name>
</gene>
<evidence type="ECO:0000313" key="2">
    <source>
        <dbReference type="EMBL" id="OCL10399.1"/>
    </source>
</evidence>